<feature type="compositionally biased region" description="Basic residues" evidence="4">
    <location>
        <begin position="31"/>
        <end position="41"/>
    </location>
</feature>
<feature type="compositionally biased region" description="Low complexity" evidence="4">
    <location>
        <begin position="101"/>
        <end position="113"/>
    </location>
</feature>
<evidence type="ECO:0000256" key="1">
    <source>
        <dbReference type="ARBA" id="ARBA00022491"/>
    </source>
</evidence>
<feature type="non-terminal residue" evidence="5">
    <location>
        <position position="425"/>
    </location>
</feature>
<dbReference type="InterPro" id="IPR040356">
    <property type="entry name" value="SPEAR"/>
</dbReference>
<gene>
    <name evidence="5" type="ORF">RCOM_0519350</name>
</gene>
<feature type="compositionally biased region" description="Low complexity" evidence="4">
    <location>
        <begin position="68"/>
        <end position="81"/>
    </location>
</feature>
<evidence type="ECO:0000256" key="2">
    <source>
        <dbReference type="ARBA" id="ARBA00023015"/>
    </source>
</evidence>
<keyword evidence="6" id="KW-1185">Reference proteome</keyword>
<organism evidence="5 6">
    <name type="scientific">Ricinus communis</name>
    <name type="common">Castor bean</name>
    <dbReference type="NCBI Taxonomy" id="3988"/>
    <lineage>
        <taxon>Eukaryota</taxon>
        <taxon>Viridiplantae</taxon>
        <taxon>Streptophyta</taxon>
        <taxon>Embryophyta</taxon>
        <taxon>Tracheophyta</taxon>
        <taxon>Spermatophyta</taxon>
        <taxon>Magnoliopsida</taxon>
        <taxon>eudicotyledons</taxon>
        <taxon>Gunneridae</taxon>
        <taxon>Pentapetalae</taxon>
        <taxon>rosids</taxon>
        <taxon>fabids</taxon>
        <taxon>Malpighiales</taxon>
        <taxon>Euphorbiaceae</taxon>
        <taxon>Acalyphoideae</taxon>
        <taxon>Acalypheae</taxon>
        <taxon>Ricinus</taxon>
    </lineage>
</organism>
<name>B9SZE0_RICCO</name>
<sequence>MAQEEEPQKCSNSNSGGGGSGVNLGNSGIKSSKKQKQKKVPQRGLGVAQLEKIRLEEQRKKDGSMLLTSKTPISSSPPKTSINHHSSSVTTPNYYYHHHPSYSSPSSIPNYPSDITSSPNSSLKPQSFDVLNSNITALPLNNPLGWQSVSVHQGHGNVTKIWNSSSDQYNLENENHGVDPRLAFRSSLNLPYESNPIWPLQSLIERTQYQPPPPSLVNASSINTAASLLNLHMELPSNQNYYGNYTPIWPEEEKMVGIKRPYPFSQDNPPFHCKIPTIIHPIGRSDDSTSFGNGSIFNLTTPTSPNFRDGTLCSDSMSEPKPNSKKNNTENEDFNGDFLTLAPPVTTLSCPNSKLERSSPAHLTYQNETTFDFDSLPYQGIIENPMLQPGASATNQLQPYYSFLPPAILQIGQATRTINNYNGGE</sequence>
<dbReference type="PANTHER" id="PTHR33388">
    <property type="entry name" value="OS01G0212500 PROTEIN"/>
    <property type="match status" value="1"/>
</dbReference>
<dbReference type="EMBL" id="EQ974273">
    <property type="protein sequence ID" value="EEF31027.1"/>
    <property type="molecule type" value="Genomic_DNA"/>
</dbReference>
<feature type="region of interest" description="Disordered" evidence="4">
    <location>
        <begin position="308"/>
        <end position="336"/>
    </location>
</feature>
<dbReference type="eggNOG" id="ENOG502QSN2">
    <property type="taxonomic scope" value="Eukaryota"/>
</dbReference>
<dbReference type="GO" id="GO:0003700">
    <property type="term" value="F:DNA-binding transcription factor activity"/>
    <property type="evidence" value="ECO:0007669"/>
    <property type="project" value="InterPro"/>
</dbReference>
<protein>
    <submittedName>
        <fullName evidence="5">Uncharacterized protein</fullName>
    </submittedName>
</protein>
<dbReference type="STRING" id="3988.B9SZE0"/>
<feature type="compositionally biased region" description="Basic and acidic residues" evidence="4">
    <location>
        <begin position="51"/>
        <end position="63"/>
    </location>
</feature>
<proteinExistence type="predicted"/>
<accession>B9SZE0</accession>
<keyword evidence="2" id="KW-0805">Transcription regulation</keyword>
<feature type="compositionally biased region" description="Polar residues" evidence="4">
    <location>
        <begin position="114"/>
        <end position="124"/>
    </location>
</feature>
<evidence type="ECO:0000313" key="5">
    <source>
        <dbReference type="EMBL" id="EEF31027.1"/>
    </source>
</evidence>
<dbReference type="Proteomes" id="UP000008311">
    <property type="component" value="Unassembled WGS sequence"/>
</dbReference>
<keyword evidence="1" id="KW-0678">Repressor</keyword>
<keyword evidence="3" id="KW-0804">Transcription</keyword>
<dbReference type="InParanoid" id="B9SZE0"/>
<dbReference type="AlphaFoldDB" id="B9SZE0"/>
<evidence type="ECO:0000256" key="4">
    <source>
        <dbReference type="SAM" id="MobiDB-lite"/>
    </source>
</evidence>
<evidence type="ECO:0000313" key="6">
    <source>
        <dbReference type="Proteomes" id="UP000008311"/>
    </source>
</evidence>
<reference evidence="6" key="1">
    <citation type="journal article" date="2010" name="Nat. Biotechnol.">
        <title>Draft genome sequence of the oilseed species Ricinus communis.</title>
        <authorList>
            <person name="Chan A.P."/>
            <person name="Crabtree J."/>
            <person name="Zhao Q."/>
            <person name="Lorenzi H."/>
            <person name="Orvis J."/>
            <person name="Puiu D."/>
            <person name="Melake-Berhan A."/>
            <person name="Jones K.M."/>
            <person name="Redman J."/>
            <person name="Chen G."/>
            <person name="Cahoon E.B."/>
            <person name="Gedil M."/>
            <person name="Stanke M."/>
            <person name="Haas B.J."/>
            <person name="Wortman J.R."/>
            <person name="Fraser-Liggett C.M."/>
            <person name="Ravel J."/>
            <person name="Rabinowicz P.D."/>
        </authorList>
    </citation>
    <scope>NUCLEOTIDE SEQUENCE [LARGE SCALE GENOMIC DNA]</scope>
    <source>
        <strain evidence="6">cv. Hale</strain>
    </source>
</reference>
<evidence type="ECO:0000256" key="3">
    <source>
        <dbReference type="ARBA" id="ARBA00023163"/>
    </source>
</evidence>
<dbReference type="PANTHER" id="PTHR33388:SF1">
    <property type="entry name" value="PROTEIN SPEAR2"/>
    <property type="match status" value="1"/>
</dbReference>
<feature type="region of interest" description="Disordered" evidence="4">
    <location>
        <begin position="1"/>
        <end position="124"/>
    </location>
</feature>